<evidence type="ECO:0000256" key="7">
    <source>
        <dbReference type="ARBA" id="ARBA00023150"/>
    </source>
</evidence>
<evidence type="ECO:0000259" key="9">
    <source>
        <dbReference type="Pfam" id="PF12804"/>
    </source>
</evidence>
<keyword evidence="4 8" id="KW-0547">Nucleotide-binding</keyword>
<comment type="function">
    <text evidence="8">Transfers a GMP moiety from GTP to Mo-molybdopterin (Mo-MPT) cofactor (Moco or molybdenum cofactor) to form Mo-molybdopterin guanine dinucleotide (Mo-MGD) cofactor.</text>
</comment>
<keyword evidence="7 8" id="KW-0501">Molybdenum cofactor biosynthesis</keyword>
<evidence type="ECO:0000256" key="3">
    <source>
        <dbReference type="ARBA" id="ARBA00022723"/>
    </source>
</evidence>
<dbReference type="EMBL" id="FTPK01000001">
    <property type="protein sequence ID" value="SIT65669.1"/>
    <property type="molecule type" value="Genomic_DNA"/>
</dbReference>
<evidence type="ECO:0000256" key="1">
    <source>
        <dbReference type="ARBA" id="ARBA00022490"/>
    </source>
</evidence>
<keyword evidence="5 8" id="KW-0460">Magnesium</keyword>
<comment type="catalytic activity">
    <reaction evidence="8">
        <text>Mo-molybdopterin + GTP + H(+) = Mo-molybdopterin guanine dinucleotide + diphosphate</text>
        <dbReference type="Rhea" id="RHEA:34243"/>
        <dbReference type="ChEBI" id="CHEBI:15378"/>
        <dbReference type="ChEBI" id="CHEBI:33019"/>
        <dbReference type="ChEBI" id="CHEBI:37565"/>
        <dbReference type="ChEBI" id="CHEBI:71302"/>
        <dbReference type="ChEBI" id="CHEBI:71310"/>
        <dbReference type="EC" id="2.7.7.77"/>
    </reaction>
</comment>
<feature type="binding site" evidence="8">
    <location>
        <position position="31"/>
    </location>
    <ligand>
        <name>GTP</name>
        <dbReference type="ChEBI" id="CHEBI:37565"/>
    </ligand>
</feature>
<dbReference type="GO" id="GO:1902758">
    <property type="term" value="P:bis(molybdopterin guanine dinucleotide)molybdenum biosynthetic process"/>
    <property type="evidence" value="ECO:0007669"/>
    <property type="project" value="TreeGrafter"/>
</dbReference>
<dbReference type="InterPro" id="IPR025877">
    <property type="entry name" value="MobA-like_NTP_Trfase"/>
</dbReference>
<dbReference type="PANTHER" id="PTHR19136">
    <property type="entry name" value="MOLYBDENUM COFACTOR GUANYLYLTRANSFERASE"/>
    <property type="match status" value="1"/>
</dbReference>
<dbReference type="Proteomes" id="UP000223759">
    <property type="component" value="Unassembled WGS sequence"/>
</dbReference>
<dbReference type="EC" id="2.7.7.77" evidence="8"/>
<comment type="domain">
    <text evidence="8">The N-terminal domain determines nucleotide recognition and specific binding, while the C-terminal domain determines the specific binding to the target protein.</text>
</comment>
<evidence type="ECO:0000256" key="6">
    <source>
        <dbReference type="ARBA" id="ARBA00023134"/>
    </source>
</evidence>
<dbReference type="NCBIfam" id="TIGR02665">
    <property type="entry name" value="molyb_mobA"/>
    <property type="match status" value="1"/>
</dbReference>
<keyword evidence="11" id="KW-1185">Reference proteome</keyword>
<evidence type="ECO:0000313" key="10">
    <source>
        <dbReference type="EMBL" id="SIT65669.1"/>
    </source>
</evidence>
<dbReference type="InterPro" id="IPR013482">
    <property type="entry name" value="Molybde_CF_guanTrfase"/>
</dbReference>
<dbReference type="SUPFAM" id="SSF53448">
    <property type="entry name" value="Nucleotide-diphospho-sugar transferases"/>
    <property type="match status" value="1"/>
</dbReference>
<feature type="binding site" evidence="8">
    <location>
        <position position="106"/>
    </location>
    <ligand>
        <name>Mg(2+)</name>
        <dbReference type="ChEBI" id="CHEBI:18420"/>
    </ligand>
</feature>
<dbReference type="GO" id="GO:0046872">
    <property type="term" value="F:metal ion binding"/>
    <property type="evidence" value="ECO:0007669"/>
    <property type="project" value="UniProtKB-KW"/>
</dbReference>
<dbReference type="OrthoDB" id="9788394at2"/>
<sequence length="205" mass="21841">MIKNNAQRGRTGLTGLVLAGGQAQRMGGEEKGLIVVQGQSMLAWVLARLVPQVEDVLISANRQLDDYARLGHPVVTDAGNSQGPLSGLVAGMQSPGVERLITCPCDAPLLPLDLAERLETAREQQSAPIAVAHDGVRLQPLFASIPTSIRGELASFLAAGESRVMAWLERHSVAIADFSDQREAFVNINTPESLAELEANWSASP</sequence>
<evidence type="ECO:0000256" key="4">
    <source>
        <dbReference type="ARBA" id="ARBA00022741"/>
    </source>
</evidence>
<feature type="domain" description="MobA-like NTP transferase" evidence="9">
    <location>
        <begin position="15"/>
        <end position="171"/>
    </location>
</feature>
<dbReference type="STRING" id="233100.SAMN05216526_0119"/>
<gene>
    <name evidence="8" type="primary">mobA</name>
    <name evidence="10" type="ORF">SAMN05216526_0119</name>
</gene>
<dbReference type="RefSeq" id="WP_076754065.1">
    <property type="nucleotide sequence ID" value="NZ_CP023018.1"/>
</dbReference>
<feature type="binding site" evidence="8">
    <location>
        <position position="106"/>
    </location>
    <ligand>
        <name>GTP</name>
        <dbReference type="ChEBI" id="CHEBI:37565"/>
    </ligand>
</feature>
<keyword evidence="1 8" id="KW-0963">Cytoplasm</keyword>
<dbReference type="GO" id="GO:0005525">
    <property type="term" value="F:GTP binding"/>
    <property type="evidence" value="ECO:0007669"/>
    <property type="project" value="UniProtKB-UniRule"/>
</dbReference>
<evidence type="ECO:0000256" key="8">
    <source>
        <dbReference type="HAMAP-Rule" id="MF_00316"/>
    </source>
</evidence>
<keyword evidence="10" id="KW-0548">Nucleotidyltransferase</keyword>
<accession>A0A1R3VM62</accession>
<evidence type="ECO:0000313" key="11">
    <source>
        <dbReference type="Proteomes" id="UP000223759"/>
    </source>
</evidence>
<feature type="binding site" evidence="8">
    <location>
        <begin position="18"/>
        <end position="20"/>
    </location>
    <ligand>
        <name>GTP</name>
        <dbReference type="ChEBI" id="CHEBI:37565"/>
    </ligand>
</feature>
<feature type="binding site" evidence="8">
    <location>
        <position position="77"/>
    </location>
    <ligand>
        <name>GTP</name>
        <dbReference type="ChEBI" id="CHEBI:37565"/>
    </ligand>
</feature>
<comment type="subcellular location">
    <subcellularLocation>
        <location evidence="8">Cytoplasm</location>
    </subcellularLocation>
</comment>
<evidence type="ECO:0000256" key="5">
    <source>
        <dbReference type="ARBA" id="ARBA00022842"/>
    </source>
</evidence>
<dbReference type="InterPro" id="IPR029044">
    <property type="entry name" value="Nucleotide-diphossugar_trans"/>
</dbReference>
<comment type="cofactor">
    <cofactor evidence="8">
        <name>Mg(2+)</name>
        <dbReference type="ChEBI" id="CHEBI:18420"/>
    </cofactor>
</comment>
<dbReference type="HAMAP" id="MF_00316">
    <property type="entry name" value="MobA"/>
    <property type="match status" value="1"/>
</dbReference>
<dbReference type="CDD" id="cd02503">
    <property type="entry name" value="MobA"/>
    <property type="match status" value="1"/>
</dbReference>
<dbReference type="Gene3D" id="3.90.550.10">
    <property type="entry name" value="Spore Coat Polysaccharide Biosynthesis Protein SpsA, Chain A"/>
    <property type="match status" value="1"/>
</dbReference>
<dbReference type="PANTHER" id="PTHR19136:SF81">
    <property type="entry name" value="MOLYBDENUM COFACTOR GUANYLYLTRANSFERASE"/>
    <property type="match status" value="1"/>
</dbReference>
<comment type="similarity">
    <text evidence="8">Belongs to the MobA family.</text>
</comment>
<dbReference type="GO" id="GO:0005737">
    <property type="term" value="C:cytoplasm"/>
    <property type="evidence" value="ECO:0007669"/>
    <property type="project" value="UniProtKB-SubCell"/>
</dbReference>
<dbReference type="Pfam" id="PF12804">
    <property type="entry name" value="NTP_transf_3"/>
    <property type="match status" value="1"/>
</dbReference>
<keyword evidence="3 8" id="KW-0479">Metal-binding</keyword>
<comment type="caution">
    <text evidence="8">Lacks conserved residue(s) required for the propagation of feature annotation.</text>
</comment>
<comment type="subunit">
    <text evidence="8">Monomer.</text>
</comment>
<reference evidence="10 11" key="1">
    <citation type="submission" date="2017-01" db="EMBL/GenBank/DDBJ databases">
        <authorList>
            <person name="Mah S.A."/>
            <person name="Swanson W.J."/>
            <person name="Moy G.W."/>
            <person name="Vacquier V.D."/>
        </authorList>
    </citation>
    <scope>NUCLEOTIDE SEQUENCE [LARGE SCALE GENOMIC DNA]</scope>
    <source>
        <strain evidence="10 11">M9</strain>
    </source>
</reference>
<protein>
    <recommendedName>
        <fullName evidence="8">Molybdenum cofactor guanylyltransferase</fullName>
        <shortName evidence="8">MoCo guanylyltransferase</shortName>
        <ecNumber evidence="8">2.7.7.77</ecNumber>
    </recommendedName>
    <alternativeName>
        <fullName evidence="8">GTP:molybdopterin guanylyltransferase</fullName>
    </alternativeName>
    <alternativeName>
        <fullName evidence="8">Mo-MPT guanylyltransferase</fullName>
    </alternativeName>
    <alternativeName>
        <fullName evidence="8">Molybdopterin guanylyltransferase</fullName>
    </alternativeName>
    <alternativeName>
        <fullName evidence="8">Molybdopterin-guanine dinucleotide synthase</fullName>
        <shortName evidence="8">MGD synthase</shortName>
    </alternativeName>
</protein>
<evidence type="ECO:0000256" key="2">
    <source>
        <dbReference type="ARBA" id="ARBA00022679"/>
    </source>
</evidence>
<proteinExistence type="inferred from homology"/>
<organism evidence="10 11">
    <name type="scientific">Ectothiorhodosinus mongolicus</name>
    <dbReference type="NCBI Taxonomy" id="233100"/>
    <lineage>
        <taxon>Bacteria</taxon>
        <taxon>Pseudomonadati</taxon>
        <taxon>Pseudomonadota</taxon>
        <taxon>Gammaproteobacteria</taxon>
        <taxon>Chromatiales</taxon>
        <taxon>Ectothiorhodospiraceae</taxon>
        <taxon>Ectothiorhodosinus</taxon>
    </lineage>
</organism>
<dbReference type="AlphaFoldDB" id="A0A1R3VM62"/>
<keyword evidence="2 8" id="KW-0808">Transferase</keyword>
<keyword evidence="6 8" id="KW-0342">GTP-binding</keyword>
<name>A0A1R3VM62_9GAMM</name>
<dbReference type="GO" id="GO:0061603">
    <property type="term" value="F:molybdenum cofactor guanylyltransferase activity"/>
    <property type="evidence" value="ECO:0007669"/>
    <property type="project" value="UniProtKB-EC"/>
</dbReference>